<dbReference type="PANTHER" id="PTHR43741:SF4">
    <property type="entry name" value="FMN-DEPENDENT NADH:QUINONE OXIDOREDUCTASE"/>
    <property type="match status" value="1"/>
</dbReference>
<accession>A0A934WUJ7</accession>
<dbReference type="RefSeq" id="WP_201428858.1">
    <property type="nucleotide sequence ID" value="NZ_JAEQMG010000187.1"/>
</dbReference>
<reference evidence="2" key="1">
    <citation type="submission" date="2021-01" db="EMBL/GenBank/DDBJ databases">
        <title>Genome public.</title>
        <authorList>
            <person name="Liu C."/>
            <person name="Sun Q."/>
        </authorList>
    </citation>
    <scope>NUCLEOTIDE SEQUENCE</scope>
    <source>
        <strain evidence="2">M6</strain>
    </source>
</reference>
<dbReference type="AlphaFoldDB" id="A0A934WUJ7"/>
<dbReference type="InterPro" id="IPR003680">
    <property type="entry name" value="Flavodoxin_fold"/>
</dbReference>
<comment type="caution">
    <text evidence="2">The sequence shown here is derived from an EMBL/GenBank/DDBJ whole genome shotgun (WGS) entry which is preliminary data.</text>
</comment>
<dbReference type="PANTHER" id="PTHR43741">
    <property type="entry name" value="FMN-DEPENDENT NADH-AZOREDUCTASE 1"/>
    <property type="match status" value="1"/>
</dbReference>
<dbReference type="SUPFAM" id="SSF52218">
    <property type="entry name" value="Flavoproteins"/>
    <property type="match status" value="1"/>
</dbReference>
<evidence type="ECO:0000313" key="3">
    <source>
        <dbReference type="Proteomes" id="UP000633365"/>
    </source>
</evidence>
<dbReference type="Pfam" id="PF02525">
    <property type="entry name" value="Flavodoxin_2"/>
    <property type="match status" value="1"/>
</dbReference>
<dbReference type="Proteomes" id="UP000633365">
    <property type="component" value="Unassembled WGS sequence"/>
</dbReference>
<dbReference type="Gene3D" id="3.40.50.360">
    <property type="match status" value="1"/>
</dbReference>
<evidence type="ECO:0000313" key="2">
    <source>
        <dbReference type="EMBL" id="MBK6090185.1"/>
    </source>
</evidence>
<organism evidence="2 3">
    <name type="scientific">Ruminococcus difficilis</name>
    <dbReference type="NCBI Taxonomy" id="2763069"/>
    <lineage>
        <taxon>Bacteria</taxon>
        <taxon>Bacillati</taxon>
        <taxon>Bacillota</taxon>
        <taxon>Clostridia</taxon>
        <taxon>Eubacteriales</taxon>
        <taxon>Oscillospiraceae</taxon>
        <taxon>Ruminococcus</taxon>
    </lineage>
</organism>
<gene>
    <name evidence="2" type="ORF">JKK62_16300</name>
</gene>
<dbReference type="EMBL" id="JAEQMG010000187">
    <property type="protein sequence ID" value="MBK6090185.1"/>
    <property type="molecule type" value="Genomic_DNA"/>
</dbReference>
<protein>
    <submittedName>
        <fullName evidence="2">NAD(P)H-dependent oxidoreductase</fullName>
    </submittedName>
</protein>
<dbReference type="InterPro" id="IPR050104">
    <property type="entry name" value="FMN-dep_NADH:Q_OxRdtase_AzoR1"/>
</dbReference>
<sequence length="187" mass="21029">MTLYINCCVREESRTDRLAQAVLQKLGGDFTELKLYEENLKPLDRETLNKRTALIKQGDYSDPMFDHAKQFASADTIVIAAPYWDLSFPSTLKIYIENIYVTGIVSAYDESGMPVGLCKAKELYYITTAGGPYDPTYSYGYIESLAKNYFGIPKTHLVKAEMLDIIGNDAEEILNQEVSRILGNAIL</sequence>
<dbReference type="InterPro" id="IPR029039">
    <property type="entry name" value="Flavoprotein-like_sf"/>
</dbReference>
<keyword evidence="3" id="KW-1185">Reference proteome</keyword>
<proteinExistence type="predicted"/>
<name>A0A934WUJ7_9FIRM</name>
<feature type="domain" description="Flavodoxin-like fold" evidence="1">
    <location>
        <begin position="2"/>
        <end position="181"/>
    </location>
</feature>
<evidence type="ECO:0000259" key="1">
    <source>
        <dbReference type="Pfam" id="PF02525"/>
    </source>
</evidence>